<evidence type="ECO:0000313" key="3">
    <source>
        <dbReference type="Proteomes" id="UP000528690"/>
    </source>
</evidence>
<dbReference type="GO" id="GO:0051020">
    <property type="term" value="F:GTPase binding"/>
    <property type="evidence" value="ECO:0007669"/>
    <property type="project" value="TreeGrafter"/>
</dbReference>
<evidence type="ECO:0000313" key="2">
    <source>
        <dbReference type="EMBL" id="NXT92475.1"/>
    </source>
</evidence>
<accession>A0A7L3GK30</accession>
<name>A0A7L3GK30_9AVES</name>
<dbReference type="Proteomes" id="UP000528690">
    <property type="component" value="Unassembled WGS sequence"/>
</dbReference>
<feature type="non-terminal residue" evidence="2">
    <location>
        <position position="1"/>
    </location>
</feature>
<dbReference type="InterPro" id="IPR052072">
    <property type="entry name" value="Vascular_dev_regulator"/>
</dbReference>
<organism evidence="2 3">
    <name type="scientific">Anhinga rufa</name>
    <name type="common">African darter</name>
    <dbReference type="NCBI Taxonomy" id="317792"/>
    <lineage>
        <taxon>Eukaryota</taxon>
        <taxon>Metazoa</taxon>
        <taxon>Chordata</taxon>
        <taxon>Craniata</taxon>
        <taxon>Vertebrata</taxon>
        <taxon>Euteleostomi</taxon>
        <taxon>Archelosauria</taxon>
        <taxon>Archosauria</taxon>
        <taxon>Dinosauria</taxon>
        <taxon>Saurischia</taxon>
        <taxon>Theropoda</taxon>
        <taxon>Coelurosauria</taxon>
        <taxon>Aves</taxon>
        <taxon>Neognathae</taxon>
        <taxon>Neoaves</taxon>
        <taxon>Aequornithes</taxon>
        <taxon>Suliformes</taxon>
        <taxon>Anhingidae</taxon>
        <taxon>Anhinga</taxon>
    </lineage>
</organism>
<dbReference type="InterPro" id="IPR002710">
    <property type="entry name" value="Dilute_dom"/>
</dbReference>
<keyword evidence="3" id="KW-1185">Reference proteome</keyword>
<gene>
    <name evidence="2" type="primary">Myo5b_1</name>
    <name evidence="2" type="ORF">ANHRUF_R10774</name>
</gene>
<evidence type="ECO:0000259" key="1">
    <source>
        <dbReference type="PROSITE" id="PS51126"/>
    </source>
</evidence>
<feature type="domain" description="Dilute" evidence="1">
    <location>
        <begin position="1"/>
        <end position="126"/>
    </location>
</feature>
<sequence>VEQVFKQLFYMINAVTLNNLLLRKDICSWSTGMQLRYNISQLEEWLHTKNLQRSGAVRTLEPLIQVAQLLQLKKKTLEDAEAICSLCTVLTMQQVVKILHLYTPVNEFEGRVTVAFIRHVQTHFQKQNDSSQLLLDTKYLFPVFFRYNPSSITLDSIHVPACLNLEFLNKV</sequence>
<protein>
    <submittedName>
        <fullName evidence="2">MYO5B protein</fullName>
    </submittedName>
</protein>
<dbReference type="PANTHER" id="PTHR16027:SF6">
    <property type="entry name" value="DILUTE DOMAIN-CONTAINING PROTEIN"/>
    <property type="match status" value="1"/>
</dbReference>
<dbReference type="PROSITE" id="PS51126">
    <property type="entry name" value="DILUTE"/>
    <property type="match status" value="1"/>
</dbReference>
<dbReference type="PANTHER" id="PTHR16027">
    <property type="entry name" value="DILUTE DOMAIN-CONTAINING PROTEIN YPR089W"/>
    <property type="match status" value="1"/>
</dbReference>
<dbReference type="AlphaFoldDB" id="A0A7L3GK30"/>
<proteinExistence type="predicted"/>
<comment type="caution">
    <text evidence="2">The sequence shown here is derived from an EMBL/GenBank/DDBJ whole genome shotgun (WGS) entry which is preliminary data.</text>
</comment>
<feature type="non-terminal residue" evidence="2">
    <location>
        <position position="171"/>
    </location>
</feature>
<dbReference type="SMART" id="SM01132">
    <property type="entry name" value="DIL"/>
    <property type="match status" value="1"/>
</dbReference>
<dbReference type="OrthoDB" id="6108017at2759"/>
<dbReference type="EMBL" id="VZTV01074426">
    <property type="protein sequence ID" value="NXT92475.1"/>
    <property type="molecule type" value="Genomic_DNA"/>
</dbReference>
<reference evidence="2 3" key="1">
    <citation type="submission" date="2019-09" db="EMBL/GenBank/DDBJ databases">
        <title>Bird 10,000 Genomes (B10K) Project - Family phase.</title>
        <authorList>
            <person name="Zhang G."/>
        </authorList>
    </citation>
    <scope>NUCLEOTIDE SEQUENCE [LARGE SCALE GENOMIC DNA]</scope>
    <source>
        <strain evidence="2">B10K-DU-029-28</strain>
    </source>
</reference>
<dbReference type="Pfam" id="PF01843">
    <property type="entry name" value="DIL"/>
    <property type="match status" value="1"/>
</dbReference>